<dbReference type="VEuPathDB" id="FungiDB:P174DRAFT_392116"/>
<reference evidence="4" key="1">
    <citation type="journal article" date="2018" name="Proc. Natl. Acad. Sci. U.S.A.">
        <title>Linking secondary metabolites to gene clusters through genome sequencing of six diverse Aspergillus species.</title>
        <authorList>
            <person name="Kaerboelling I."/>
            <person name="Vesth T.C."/>
            <person name="Frisvad J.C."/>
            <person name="Nybo J.L."/>
            <person name="Theobald S."/>
            <person name="Kuo A."/>
            <person name="Bowyer P."/>
            <person name="Matsuda Y."/>
            <person name="Mondo S."/>
            <person name="Lyhne E.K."/>
            <person name="Kogle M.E."/>
            <person name="Clum A."/>
            <person name="Lipzen A."/>
            <person name="Salamov A."/>
            <person name="Ngan C.Y."/>
            <person name="Daum C."/>
            <person name="Chiniquy J."/>
            <person name="Barry K."/>
            <person name="LaButti K."/>
            <person name="Haridas S."/>
            <person name="Simmons B.A."/>
            <person name="Magnuson J.K."/>
            <person name="Mortensen U.H."/>
            <person name="Larsen T.O."/>
            <person name="Grigoriev I.V."/>
            <person name="Baker S.E."/>
            <person name="Andersen M.R."/>
        </authorList>
    </citation>
    <scope>NUCLEOTIDE SEQUENCE [LARGE SCALE GENOMIC DNA]</scope>
    <source>
        <strain evidence="4">IBT 16806</strain>
    </source>
</reference>
<organism evidence="3 4">
    <name type="scientific">Aspergillus novofumigatus (strain IBT 16806)</name>
    <dbReference type="NCBI Taxonomy" id="1392255"/>
    <lineage>
        <taxon>Eukaryota</taxon>
        <taxon>Fungi</taxon>
        <taxon>Dikarya</taxon>
        <taxon>Ascomycota</taxon>
        <taxon>Pezizomycotina</taxon>
        <taxon>Eurotiomycetes</taxon>
        <taxon>Eurotiomycetidae</taxon>
        <taxon>Eurotiales</taxon>
        <taxon>Aspergillaceae</taxon>
        <taxon>Aspergillus</taxon>
        <taxon>Aspergillus subgen. Fumigati</taxon>
    </lineage>
</organism>
<sequence>MSSQPLRGDARTRPSRIPTFQAPTKASLARSHPEILERPHNNKSPGKDRDQDNQQKQAEAGAFGLRDRKAFRPSLASTASPVRAARQAGDARSPFSTRRSSGIQAFAAPPRRVSRKITPADFVFGSPANLPNTATNPEPINTPEDQLASELGSATGEVNVSFDSEQPSLHEEFEEPDLPPTPTQLGLENPPERPRRLLSSSPSTQLGRFRTRRTGDLLEKSPSKLRRVDYGSQTGDLSGLGVVVSKESLPEPVVKKQKLKRELSADLKKLREDIEELESWSERLGQQHETMEPDHDLDKLISILVAEDLASKNAKRPAADPSISSLLSTLLPFSTKFAPSIQQSLSPTNPFALEVSARAKPYWTVFAPLNLTAHSNTTSDPKNDTLLERHHLTLSAPAPFPSDIYNIPVIYETNTELQCLTSISVPTSLGTSATKLPTSLRRWIDSRLSNPLLKIDITGLCQGINQYWEAMLSRALIWSKIEKRHANLTGRPALGVGAPGKNSVQQEQDDKSDPCRLLPHIKRSTMLFESKETGMKLLVSCDLSMDEWSSEPKLTPNISIGARSTSSGTSSRKIEQETKKLFHEVLKDSRRHRGTIETEADVIIRAVECVLNALFSVKAGGKVSRLHA</sequence>
<protein>
    <submittedName>
        <fullName evidence="3">Uncharacterized protein</fullName>
    </submittedName>
</protein>
<feature type="compositionally biased region" description="Polar residues" evidence="2">
    <location>
        <begin position="129"/>
        <end position="139"/>
    </location>
</feature>
<evidence type="ECO:0000313" key="4">
    <source>
        <dbReference type="Proteomes" id="UP000234474"/>
    </source>
</evidence>
<feature type="coiled-coil region" evidence="1">
    <location>
        <begin position="253"/>
        <end position="287"/>
    </location>
</feature>
<name>A0A2I1C6K7_ASPN1</name>
<evidence type="ECO:0000256" key="1">
    <source>
        <dbReference type="SAM" id="Coils"/>
    </source>
</evidence>
<proteinExistence type="predicted"/>
<feature type="compositionally biased region" description="Basic and acidic residues" evidence="2">
    <location>
        <begin position="31"/>
        <end position="53"/>
    </location>
</feature>
<dbReference type="STRING" id="1392255.A0A2I1C6K7"/>
<dbReference type="AlphaFoldDB" id="A0A2I1C6K7"/>
<feature type="compositionally biased region" description="Polar residues" evidence="2">
    <location>
        <begin position="94"/>
        <end position="103"/>
    </location>
</feature>
<feature type="region of interest" description="Disordered" evidence="2">
    <location>
        <begin position="1"/>
        <end position="112"/>
    </location>
</feature>
<dbReference type="OMA" id="PYLEMFT"/>
<comment type="caution">
    <text evidence="3">The sequence shown here is derived from an EMBL/GenBank/DDBJ whole genome shotgun (WGS) entry which is preliminary data.</text>
</comment>
<gene>
    <name evidence="3" type="ORF">P174DRAFT_392116</name>
</gene>
<evidence type="ECO:0000256" key="2">
    <source>
        <dbReference type="SAM" id="MobiDB-lite"/>
    </source>
</evidence>
<dbReference type="EMBL" id="MSZS01000005">
    <property type="protein sequence ID" value="PKX93269.1"/>
    <property type="molecule type" value="Genomic_DNA"/>
</dbReference>
<dbReference type="OrthoDB" id="4160836at2759"/>
<keyword evidence="4" id="KW-1185">Reference proteome</keyword>
<dbReference type="GeneID" id="36530865"/>
<keyword evidence="1" id="KW-0175">Coiled coil</keyword>
<dbReference type="RefSeq" id="XP_024681864.1">
    <property type="nucleotide sequence ID" value="XM_024823540.1"/>
</dbReference>
<feature type="region of interest" description="Disordered" evidence="2">
    <location>
        <begin position="492"/>
        <end position="515"/>
    </location>
</feature>
<feature type="region of interest" description="Disordered" evidence="2">
    <location>
        <begin position="124"/>
        <end position="217"/>
    </location>
</feature>
<feature type="compositionally biased region" description="Polar residues" evidence="2">
    <location>
        <begin position="156"/>
        <end position="167"/>
    </location>
</feature>
<accession>A0A2I1C6K7</accession>
<evidence type="ECO:0000313" key="3">
    <source>
        <dbReference type="EMBL" id="PKX93269.1"/>
    </source>
</evidence>
<dbReference type="Proteomes" id="UP000234474">
    <property type="component" value="Unassembled WGS sequence"/>
</dbReference>